<dbReference type="Proteomes" id="UP000001554">
    <property type="component" value="Chromosome 4"/>
</dbReference>
<keyword evidence="5" id="KW-0325">Glycoprotein</keyword>
<dbReference type="KEGG" id="bfo:118413613"/>
<feature type="active site" description="Nucleophile" evidence="7">
    <location>
        <position position="414"/>
    </location>
</feature>
<gene>
    <name evidence="12" type="primary">LOC118413613</name>
</gene>
<feature type="transmembrane region" description="Helical" evidence="9">
    <location>
        <begin position="1742"/>
        <end position="1763"/>
    </location>
</feature>
<dbReference type="GO" id="GO:0004553">
    <property type="term" value="F:hydrolase activity, hydrolyzing O-glycosyl compounds"/>
    <property type="evidence" value="ECO:0007669"/>
    <property type="project" value="InterPro"/>
</dbReference>
<dbReference type="InterPro" id="IPR017853">
    <property type="entry name" value="GH"/>
</dbReference>
<dbReference type="FunFam" id="3.20.20.80:FF:000493">
    <property type="entry name" value="Uncharacterized protein"/>
    <property type="match status" value="2"/>
</dbReference>
<evidence type="ECO:0000256" key="3">
    <source>
        <dbReference type="ARBA" id="ARBA00012744"/>
    </source>
</evidence>
<dbReference type="FunFam" id="3.20.20.80:FF:000497">
    <property type="entry name" value="Uncharacterized protein"/>
    <property type="match status" value="2"/>
</dbReference>
<feature type="transmembrane region" description="Helical" evidence="9">
    <location>
        <begin position="1709"/>
        <end position="1730"/>
    </location>
</feature>
<evidence type="ECO:0000256" key="10">
    <source>
        <dbReference type="SAM" id="SignalP"/>
    </source>
</evidence>
<evidence type="ECO:0000256" key="4">
    <source>
        <dbReference type="ARBA" id="ARBA00022801"/>
    </source>
</evidence>
<evidence type="ECO:0000313" key="11">
    <source>
        <dbReference type="Proteomes" id="UP000001554"/>
    </source>
</evidence>
<keyword evidence="11" id="KW-1185">Reference proteome</keyword>
<reference evidence="12" key="2">
    <citation type="submission" date="2025-08" db="UniProtKB">
        <authorList>
            <consortium name="RefSeq"/>
        </authorList>
    </citation>
    <scope>IDENTIFICATION</scope>
    <source>
        <strain evidence="12">S238N-H82</strain>
        <tissue evidence="12">Testes</tissue>
    </source>
</reference>
<feature type="active site" description="Nucleophile" evidence="7">
    <location>
        <position position="3278"/>
    </location>
</feature>
<evidence type="ECO:0000256" key="5">
    <source>
        <dbReference type="ARBA" id="ARBA00023180"/>
    </source>
</evidence>
<accession>A0A9J7KZF3</accession>
<dbReference type="InterPro" id="IPR018120">
    <property type="entry name" value="Glyco_hydro_1_AS"/>
</dbReference>
<keyword evidence="9" id="KW-0812">Transmembrane</keyword>
<feature type="transmembrane region" description="Helical" evidence="9">
    <location>
        <begin position="1182"/>
        <end position="1202"/>
    </location>
</feature>
<dbReference type="PANTHER" id="PTHR10353:SF36">
    <property type="entry name" value="LP05116P"/>
    <property type="match status" value="1"/>
</dbReference>
<dbReference type="PROSITE" id="PS00572">
    <property type="entry name" value="GLYCOSYL_HYDROL_F1_1"/>
    <property type="match status" value="4"/>
</dbReference>
<sequence>MSGTMLSLLTTSLLLGFTCGAVYDYGAYNRTRDNFRPGTFPDDFIWSTATASYQIEGAWNVDGKGESIWDRFSHTPGKVDRGDTGDVACDSYNKYREDVQLMKAMGLKYYRFSLSWPRIFPDGTVAGGVNQAGVDYYNNVIDELLANGITPMVTLYHWDLPQALQDRYGGWVNEELVRHFNDYADFVFQTFGDRVTYWITFNEPWVVCFLGYGTGGNAPGIQDSGNSTYLCGHTILKAHAEAWHTYDTTYRRSQQGQISITLNCDWPEPRDPDSPADVAAADRYIQFYIGWFAHPIYSAAGDYPAAMKDIIREKSLAEGLQESRLPQFTPAEIDRIKGTGDFFGLNHYTARIIQNRVDPTDTPGYSNDRNLSESTAPEWPRAASEWLYVVPWGLRRLLKFIKLNYGDPDVFITENGRSDHDEQPPVMEDADRICYYMGYIDEVLKAIEVDGVKVRAYTAWSLMDNFEWSRGYTERFGLHYVNFTDPRRPRVPKESAGFYSDIIANNGFPEGADVTTMVRSRWEGCRGGPAGWAAATRANIGVLGLSVMVAIIFTIFKVAQNCVSLPSFRLLQSYLGTAGLTRVLVKMSGTMLGLFATSLLLGLVWGAEYNYGAYDHSRDAFRPGRFPDGFIWSTATASYQIEGGWEADGKGESIWDRFSHTPGKVDRGDTGDVACDSYNKYREDVQLMTDLGLKYYRFSLSWTRIFPDGTLASGPNEAGVAYYNNLIDELVRNGVTPMVTLYHWDLPQNLQDTYGGWVSQGIVKHFNDYATFAFQTFGDRVRYWITFNEPWVVCYIGYGTGEHAPGIQDERNSTYLCGHNILKAHANAWHTYDTGFRQSQGGQVGITLNSDWAEPRDPDLDADVIATDRYLQFYLGWFANPIYSVGGDYPVVMKEAVLAKSQAEGLRESRLPQFTQEEVEYIRGTSDFFGLNHYTTRIIADNVVVGAAPGYANDRDIAQYTAPEWSRAESEWLYEVPWGLRRLLNFIKLNYGDPEVLVTENGRSDGDVTPPLMVDTCRICYYMTYIDEVLKERRFRVSNTLAIDLDGVKVRAYTAWSLMDNFEWARGYTERFGLHYVDFNDLNRPRTPKESAGFFKDVIANNGFPEGADVTRMVQDMWRDCRGAGAKSHADIALLALAFIITAMYNLVYMKTILSVTVSLTLPLSTWSFQLLAALRGDRMSVTMLALLVASFLTGPVCGAVYDYGAYDPTRDAFMPGQFPDDFFWSTATAAYQIEGAWNVSGKGESIWDRFSHTPGNVQREDTGDVACDSYNKYREDVQLMADLGLKFYRFSLSWTRIFPDGTLAGGINQAGVDFYNNVINELIANGITPMVTLYHWDLPQALQDRYGGWVSEELVEHFKDYATFAFQTFGNRVRYWITFNEPWVVCTAGYGSGGHAPGIQDSGNSTYLCGHTIIKSHASAWHSYDQNFRRDQGGQVSITLSCGWTEPFDPDLPADVVAADRDLQFQMGWFAHPIYTSEGDYPPAMKDIILQKSLAQGFQESRLPQFTPAEIAYIRGTYDFFGLNHYSSGIVKDKVSTGQDPNFWTDQDLESTVAPEWPQAASSWLYSVPWGIRRLLHYIKQNYNDPDIYITENGWSEEEADPPILEDTGRLCFYMGYINEVLKAIDLDGVKVRAYTAWSLMDNFEWAEGYTERFGLHSVNFTDPNRPRTPKQSAGFYKDVIANNGFPEGAEVTTMVRSRWEECRGGPAGWAAATRANVGLLALCFLVTAMHNFLNIGDMMVTIILALFATTLIQGMVCGAVYDYGAYDSTRDNFRPGTFPDDFIWSTATASYQIEGAWNVDGKGESIWDRFSHTPGKVDRGDTGDVACDSYNKYREDVQLMKAMGLKYYRFSLSWPRIFPDGTVAGGVNQAGVDYYNNVIDELLANGITPMVTLYHWDLPQALQDRYGGWVNETLVDHFNDYADFVFQTFGDRVRYWITFNEPWAVCVVGYGLGFHAPGIQDSGNSTYLCGHTLLKAHARAWHSYDQNFRRDQGGQVSITLSSGWTEPFDPDLPADVVAADRSLQFQMGWFAHPIYTSEGDYPPAMKDIILRKSLAQGFQESRLPKFTPAEIANISGTYDFFGLNHYSSGIVKDKVLTGQYPVFWTDQDLKSTVAPEWPQAASSWLYSVPWGIRRLLHYIKQHYNDPDIYITENGWSEEEADPPILEETGRLCFYMGYINEVLKAIDLDGVKVRAYTAWSLMDNFEWAEGYTERFGLHCVNFTDPNRPRTPKQSAGFYKDVIANNGFPEGAEVTAMVRSRWEECRGGPAAATRANVGLLALCYLVTAMYNFLTTSCCAVYDYGAYDATRDSFLPGRFPDGFSFSTATAAYQIEGAWNASGKGESIWDRFSHTPGKVDRGDTGDVACDSYNKYREDVQLMKNMGLQDYRLSLSWPRIFPDGTRAGGVNPDGVNYYNNVIDELLANGITPMVTLYHWDLPQALQDRYGGWVNETLVDHFNDFAAFAFQTFGDRVRYWITFNEPKPVCNKGYETGTRAPGVRDLTLLSAYRCGHTIIKAHARAYHTYDRDFRSTQGGIVGITLNLDWAEPRDPDLPADVQATDRYMQIYSGWFAHPIYVDGDYPPFIKEGLQQVGLANPGETVPEFSTEDAAYIAGTADFFGLNHYKTRIVTSRDVTVGTAGYTFRDTIEATVAPEWPQSASSWLYVVPWGLRRLLKHIKQTYGDPDVYITENGRSDPDVQPPILEDTDRVCYYMTYIDEVLKAIKDDDVKVKSYTAWSFMDNFEWDKGYTERFGLIYVNFTDPNRPRTPKRSAGFYTDIIASNGFPEGAEITKMTRDMWEECRGGPAGWAAATHANVGVLTLCFLVTAMYNFLNMNVAQRSEFSNDSAGRRCVKSKIVDLKFSSIFRDSGFKMMILWTFYALLSTTCGAEYDYGAYDSTRDDFRPGTFPDDFIWSTATASYQIEGGWNASGKGESIWDRFSHTTGKVDRGDTGDVACDSYNKYREDARLMKDLGLKFYRFSLSWPRIFPDGTVAGGVNQAGVDYYNNVIDELMANGITPMVTLYHWDLPQALQDRYGGWVNETLVDHFNDYASYVFQAFGDRVRFWLTFNEPKVVCDNGHITGEHAPGIRDPTLLTGYRAGHTLLKAHARAWHTYDRNFRQAQGGQVGITLNLDWAEPRDPDLPADVQATDRYMQIYSGWFAHPIYVDGDYPPFLKDELQKLAQANPGINSLLFTPEDRAYILGTSDFFGLNHYVTRVVANRDIVIGSGQTFRDTFEATVAPEWPRAESAWLYVVPWGLRRLLKHIKIRYGDPDIYITENGRSDGDVQPPILEDTERVCYYAGYIDEVFKAIYEDGVKVKSYTAWSFMDNFEWARGYTERFGLHYVDFTDPNRPRTPKKSAGFYKDIIANNGFPEGAEVTRMVQDIFPDGFIWSTATSAYQIEGGWNADGKGESIWDRFSHTPGKVDRGDTGDVACDSYNKYREDVQLMKAMGLKYYRFSLSWPRIFPDGTVAGGVNQAGVDYYNNVIDELLANGITPMVTLYHWDLPQALQDRYGGWVNETMVQIYNDYASFAFKSFGDRVKLWLTFNDAKILCNDGYFNGQHAPGIRDPSTLSSYLCGHTILKAHAKAWHTYNTFYRASQGGKVGITVSLDWAEPQDPSLPADVAAADYYMQVSNSQFAHPIYVNGDYPPDFKVLVQKLRQALPDKNVPDFSDEEKALIRGSSDFFGLNHYTSCLVGHRDTPAGKGPLDNINITRSPEWRRAASDWLYAVPWGMRRVLNYIKEKFGDPEVYITENGWSDSDVQPPIMEDADRVCYYMTYIDEVLKAINYDKVRVRAYTAWSIMDNMEWEAGYTQRFGMHHVNFINPNRFRTPKQSAKFYRDIIANNGYPEGAEVTKMVREMWGKCWNGSVVIDEL</sequence>
<name>A0A9J7KZF3_BRAFL</name>
<evidence type="ECO:0000256" key="9">
    <source>
        <dbReference type="SAM" id="Phobius"/>
    </source>
</evidence>
<protein>
    <recommendedName>
        <fullName evidence="3">beta-glucosidase</fullName>
        <ecNumber evidence="3">3.2.1.21</ecNumber>
    </recommendedName>
</protein>
<organism evidence="11 12">
    <name type="scientific">Branchiostoma floridae</name>
    <name type="common">Florida lancelet</name>
    <name type="synonym">Amphioxus</name>
    <dbReference type="NCBI Taxonomy" id="7739"/>
    <lineage>
        <taxon>Eukaryota</taxon>
        <taxon>Metazoa</taxon>
        <taxon>Chordata</taxon>
        <taxon>Cephalochordata</taxon>
        <taxon>Leptocardii</taxon>
        <taxon>Amphioxiformes</taxon>
        <taxon>Branchiostomatidae</taxon>
        <taxon>Branchiostoma</taxon>
    </lineage>
</organism>
<keyword evidence="4 8" id="KW-0378">Hydrolase</keyword>
<dbReference type="PANTHER" id="PTHR10353">
    <property type="entry name" value="GLYCOSYL HYDROLASE"/>
    <property type="match status" value="1"/>
</dbReference>
<reference evidence="11" key="1">
    <citation type="journal article" date="2020" name="Nat. Ecol. Evol.">
        <title>Deeply conserved synteny resolves early events in vertebrate evolution.</title>
        <authorList>
            <person name="Simakov O."/>
            <person name="Marletaz F."/>
            <person name="Yue J.X."/>
            <person name="O'Connell B."/>
            <person name="Jenkins J."/>
            <person name="Brandt A."/>
            <person name="Calef R."/>
            <person name="Tung C.H."/>
            <person name="Huang T.K."/>
            <person name="Schmutz J."/>
            <person name="Satoh N."/>
            <person name="Yu J.K."/>
            <person name="Putnam N.H."/>
            <person name="Green R.E."/>
            <person name="Rokhsar D.S."/>
        </authorList>
    </citation>
    <scope>NUCLEOTIDE SEQUENCE [LARGE SCALE GENOMIC DNA]</scope>
    <source>
        <strain evidence="11">S238N-H82</strain>
    </source>
</reference>
<evidence type="ECO:0000256" key="6">
    <source>
        <dbReference type="ARBA" id="ARBA00023295"/>
    </source>
</evidence>
<evidence type="ECO:0000256" key="2">
    <source>
        <dbReference type="ARBA" id="ARBA00011738"/>
    </source>
</evidence>
<comment type="similarity">
    <text evidence="1">Belongs to the glycosyl hydrolase 1 family.</text>
</comment>
<keyword evidence="10" id="KW-0732">Signal</keyword>
<feature type="chain" id="PRO_5039896940" description="beta-glucosidase" evidence="10">
    <location>
        <begin position="21"/>
        <end position="3876"/>
    </location>
</feature>
<dbReference type="PROSITE" id="PS00653">
    <property type="entry name" value="GLYCOSYL_HYDROL_F1_2"/>
    <property type="match status" value="7"/>
</dbReference>
<dbReference type="OMA" id="IAECHTG"/>
<dbReference type="InterPro" id="IPR001360">
    <property type="entry name" value="Glyco_hydro_1"/>
</dbReference>
<dbReference type="RefSeq" id="XP_035673032.1">
    <property type="nucleotide sequence ID" value="XM_035817139.1"/>
</dbReference>
<dbReference type="GO" id="GO:0005975">
    <property type="term" value="P:carbohydrate metabolic process"/>
    <property type="evidence" value="ECO:0007669"/>
    <property type="project" value="InterPro"/>
</dbReference>
<evidence type="ECO:0000313" key="12">
    <source>
        <dbReference type="RefSeq" id="XP_035673032.1"/>
    </source>
</evidence>
<dbReference type="InterPro" id="IPR033132">
    <property type="entry name" value="GH_1_N_CS"/>
</dbReference>
<dbReference type="SUPFAM" id="SSF51445">
    <property type="entry name" value="(Trans)glycosidases"/>
    <property type="match status" value="7"/>
</dbReference>
<dbReference type="PRINTS" id="PR00131">
    <property type="entry name" value="GLHYDRLASE1"/>
</dbReference>
<feature type="active site" description="Nucleophile" evidence="7">
    <location>
        <position position="2690"/>
    </location>
</feature>
<keyword evidence="9" id="KW-1133">Transmembrane helix</keyword>
<keyword evidence="9" id="KW-0472">Membrane</keyword>
<feature type="signal peptide" evidence="10">
    <location>
        <begin position="1"/>
        <end position="20"/>
    </location>
</feature>
<dbReference type="OrthoDB" id="65569at2759"/>
<comment type="subunit">
    <text evidence="2">Homodimer.</text>
</comment>
<proteinExistence type="inferred from homology"/>
<keyword evidence="6 8" id="KW-0326">Glycosidase</keyword>
<dbReference type="GeneID" id="118413613"/>
<dbReference type="Gene3D" id="3.20.20.80">
    <property type="entry name" value="Glycosidases"/>
    <property type="match status" value="7"/>
</dbReference>
<feature type="active site" description="Nucleophile" evidence="7">
    <location>
        <position position="1000"/>
    </location>
</feature>
<evidence type="ECO:0000256" key="7">
    <source>
        <dbReference type="PROSITE-ProRule" id="PRU10055"/>
    </source>
</evidence>
<dbReference type="Pfam" id="PF00232">
    <property type="entry name" value="Glyco_hydro_1"/>
    <property type="match status" value="7"/>
</dbReference>
<dbReference type="EC" id="3.2.1.21" evidence="3"/>
<evidence type="ECO:0000256" key="1">
    <source>
        <dbReference type="ARBA" id="ARBA00010838"/>
    </source>
</evidence>
<dbReference type="FunFam" id="3.20.20.80:FF:000013">
    <property type="entry name" value="lactase-phlorizin hydrolase"/>
    <property type="match status" value="5"/>
</dbReference>
<feature type="transmembrane region" description="Helical" evidence="9">
    <location>
        <begin position="1132"/>
        <end position="1150"/>
    </location>
</feature>
<evidence type="ECO:0000256" key="8">
    <source>
        <dbReference type="RuleBase" id="RU004468"/>
    </source>
</evidence>